<accession>A0AAV4TJW8</accession>
<evidence type="ECO:0000313" key="1">
    <source>
        <dbReference type="EMBL" id="GIY45489.1"/>
    </source>
</evidence>
<protein>
    <submittedName>
        <fullName evidence="1">Uncharacterized protein</fullName>
    </submittedName>
</protein>
<name>A0AAV4TJW8_9ARAC</name>
<evidence type="ECO:0000313" key="2">
    <source>
        <dbReference type="Proteomes" id="UP001054837"/>
    </source>
</evidence>
<comment type="caution">
    <text evidence="1">The sequence shown here is derived from an EMBL/GenBank/DDBJ whole genome shotgun (WGS) entry which is preliminary data.</text>
</comment>
<dbReference type="AlphaFoldDB" id="A0AAV4TJW8"/>
<dbReference type="EMBL" id="BPLQ01009631">
    <property type="protein sequence ID" value="GIY45489.1"/>
    <property type="molecule type" value="Genomic_DNA"/>
</dbReference>
<sequence length="83" mass="9195">MALPSIGHPPEAYESSAAVKPLSPDSECEEIAEYWWCSLPAGNEFVSEIGESVSKYEKKMNNIKRGLHPALGSISISYIYRAY</sequence>
<gene>
    <name evidence="1" type="ORF">CDAR_264491</name>
</gene>
<organism evidence="1 2">
    <name type="scientific">Caerostris darwini</name>
    <dbReference type="NCBI Taxonomy" id="1538125"/>
    <lineage>
        <taxon>Eukaryota</taxon>
        <taxon>Metazoa</taxon>
        <taxon>Ecdysozoa</taxon>
        <taxon>Arthropoda</taxon>
        <taxon>Chelicerata</taxon>
        <taxon>Arachnida</taxon>
        <taxon>Araneae</taxon>
        <taxon>Araneomorphae</taxon>
        <taxon>Entelegynae</taxon>
        <taxon>Araneoidea</taxon>
        <taxon>Araneidae</taxon>
        <taxon>Caerostris</taxon>
    </lineage>
</organism>
<keyword evidence="2" id="KW-1185">Reference proteome</keyword>
<reference evidence="1 2" key="1">
    <citation type="submission" date="2021-06" db="EMBL/GenBank/DDBJ databases">
        <title>Caerostris darwini draft genome.</title>
        <authorList>
            <person name="Kono N."/>
            <person name="Arakawa K."/>
        </authorList>
    </citation>
    <scope>NUCLEOTIDE SEQUENCE [LARGE SCALE GENOMIC DNA]</scope>
</reference>
<dbReference type="Proteomes" id="UP001054837">
    <property type="component" value="Unassembled WGS sequence"/>
</dbReference>
<proteinExistence type="predicted"/>